<name>A0ABT8D2L0_9FLAO</name>
<dbReference type="Proteomes" id="UP001242368">
    <property type="component" value="Unassembled WGS sequence"/>
</dbReference>
<comment type="caution">
    <text evidence="1">The sequence shown here is derived from an EMBL/GenBank/DDBJ whole genome shotgun (WGS) entry which is preliminary data.</text>
</comment>
<dbReference type="Gene3D" id="2.60.40.4070">
    <property type="match status" value="1"/>
</dbReference>
<reference evidence="2" key="1">
    <citation type="journal article" date="2019" name="Int. J. Syst. Evol. Microbiol.">
        <title>The Global Catalogue of Microorganisms (GCM) 10K type strain sequencing project: providing services to taxonomists for standard genome sequencing and annotation.</title>
        <authorList>
            <consortium name="The Broad Institute Genomics Platform"/>
            <consortium name="The Broad Institute Genome Sequencing Center for Infectious Disease"/>
            <person name="Wu L."/>
            <person name="Ma J."/>
        </authorList>
    </citation>
    <scope>NUCLEOTIDE SEQUENCE [LARGE SCALE GENOMIC DNA]</scope>
    <source>
        <strain evidence="2">CECT 7184</strain>
    </source>
</reference>
<dbReference type="Pfam" id="PF13585">
    <property type="entry name" value="CHU_C"/>
    <property type="match status" value="1"/>
</dbReference>
<evidence type="ECO:0000313" key="2">
    <source>
        <dbReference type="Proteomes" id="UP001242368"/>
    </source>
</evidence>
<keyword evidence="2" id="KW-1185">Reference proteome</keyword>
<organism evidence="1 2">
    <name type="scientific">Paenimyroides ceti</name>
    <dbReference type="NCBI Taxonomy" id="395087"/>
    <lineage>
        <taxon>Bacteria</taxon>
        <taxon>Pseudomonadati</taxon>
        <taxon>Bacteroidota</taxon>
        <taxon>Flavobacteriia</taxon>
        <taxon>Flavobacteriales</taxon>
        <taxon>Flavobacteriaceae</taxon>
        <taxon>Paenimyroides</taxon>
    </lineage>
</organism>
<evidence type="ECO:0000313" key="1">
    <source>
        <dbReference type="EMBL" id="MDN3709552.1"/>
    </source>
</evidence>
<gene>
    <name evidence="1" type="ORF">QW060_21495</name>
</gene>
<dbReference type="NCBIfam" id="TIGR04131">
    <property type="entry name" value="Bac_Flav_CTERM"/>
    <property type="match status" value="1"/>
</dbReference>
<accession>A0ABT8D2L0</accession>
<dbReference type="InterPro" id="IPR026341">
    <property type="entry name" value="T9SS_type_B"/>
</dbReference>
<dbReference type="RefSeq" id="WP_290365109.1">
    <property type="nucleotide sequence ID" value="NZ_JAUFQU010000042.1"/>
</dbReference>
<sequence>MKYGTHLYYINSVNNEGCIASTEQRVEVINCSVQKGISPNGDGLNDAFDLTNYHPLEVSIYNRYGKQVYHHANGYNNQWTGQDSAGKSLPDGTYYYRIVTVSEELTGYVYLLREVK</sequence>
<dbReference type="EMBL" id="JAUFQU010000042">
    <property type="protein sequence ID" value="MDN3709552.1"/>
    <property type="molecule type" value="Genomic_DNA"/>
</dbReference>
<protein>
    <submittedName>
        <fullName evidence="1">Gliding motility-associated C-terminal domain-containing protein</fullName>
    </submittedName>
</protein>
<proteinExistence type="predicted"/>